<name>A0A917MA38_9BACT</name>
<dbReference type="EMBL" id="BMGT01000004">
    <property type="protein sequence ID" value="GGG87484.1"/>
    <property type="molecule type" value="Genomic_DNA"/>
</dbReference>
<gene>
    <name evidence="1" type="ORF">GCM10011585_34480</name>
</gene>
<keyword evidence="2" id="KW-1185">Reference proteome</keyword>
<proteinExistence type="predicted"/>
<sequence length="70" mass="7827">MAAFYEVTVESVPAGEWMVHQIVAKDSQQLKHSSTYEDQNALTAIQHWISSSCSEAWQLAERDSGVDSLQ</sequence>
<dbReference type="Proteomes" id="UP000647241">
    <property type="component" value="Unassembled WGS sequence"/>
</dbReference>
<reference evidence="1" key="2">
    <citation type="submission" date="2020-09" db="EMBL/GenBank/DDBJ databases">
        <authorList>
            <person name="Sun Q."/>
            <person name="Zhou Y."/>
        </authorList>
    </citation>
    <scope>NUCLEOTIDE SEQUENCE</scope>
    <source>
        <strain evidence="1">CGMCC 1.12997</strain>
    </source>
</reference>
<protein>
    <submittedName>
        <fullName evidence="1">Uncharacterized protein</fullName>
    </submittedName>
</protein>
<evidence type="ECO:0000313" key="2">
    <source>
        <dbReference type="Proteomes" id="UP000647241"/>
    </source>
</evidence>
<reference evidence="1" key="1">
    <citation type="journal article" date="2014" name="Int. J. Syst. Evol. Microbiol.">
        <title>Complete genome sequence of Corynebacterium casei LMG S-19264T (=DSM 44701T), isolated from a smear-ripened cheese.</title>
        <authorList>
            <consortium name="US DOE Joint Genome Institute (JGI-PGF)"/>
            <person name="Walter F."/>
            <person name="Albersmeier A."/>
            <person name="Kalinowski J."/>
            <person name="Ruckert C."/>
        </authorList>
    </citation>
    <scope>NUCLEOTIDE SEQUENCE</scope>
    <source>
        <strain evidence="1">CGMCC 1.12997</strain>
    </source>
</reference>
<organism evidence="1 2">
    <name type="scientific">Edaphobacter dinghuensis</name>
    <dbReference type="NCBI Taxonomy" id="1560005"/>
    <lineage>
        <taxon>Bacteria</taxon>
        <taxon>Pseudomonadati</taxon>
        <taxon>Acidobacteriota</taxon>
        <taxon>Terriglobia</taxon>
        <taxon>Terriglobales</taxon>
        <taxon>Acidobacteriaceae</taxon>
        <taxon>Edaphobacter</taxon>
    </lineage>
</organism>
<accession>A0A917MA38</accession>
<evidence type="ECO:0000313" key="1">
    <source>
        <dbReference type="EMBL" id="GGG87484.1"/>
    </source>
</evidence>
<dbReference type="AlphaFoldDB" id="A0A917MA38"/>
<comment type="caution">
    <text evidence="1">The sequence shown here is derived from an EMBL/GenBank/DDBJ whole genome shotgun (WGS) entry which is preliminary data.</text>
</comment>